<dbReference type="EMBL" id="CAJOBA010103588">
    <property type="protein sequence ID" value="CAF4529101.1"/>
    <property type="molecule type" value="Genomic_DNA"/>
</dbReference>
<sequence length="36" mass="4074">VKKVESSVSWNLLLPNIIVQYYTVTNIIGLKILSVQ</sequence>
<dbReference type="Proteomes" id="UP000682733">
    <property type="component" value="Unassembled WGS sequence"/>
</dbReference>
<keyword evidence="1" id="KW-0812">Transmembrane</keyword>
<proteinExistence type="predicted"/>
<evidence type="ECO:0000313" key="2">
    <source>
        <dbReference type="EMBL" id="CAF4529101.1"/>
    </source>
</evidence>
<name>A0A8S2Y215_9BILA</name>
<keyword evidence="1" id="KW-0472">Membrane</keyword>
<protein>
    <submittedName>
        <fullName evidence="2">Uncharacterized protein</fullName>
    </submittedName>
</protein>
<comment type="caution">
    <text evidence="2">The sequence shown here is derived from an EMBL/GenBank/DDBJ whole genome shotgun (WGS) entry which is preliminary data.</text>
</comment>
<keyword evidence="1" id="KW-1133">Transmembrane helix</keyword>
<dbReference type="AlphaFoldDB" id="A0A8S2Y215"/>
<feature type="non-terminal residue" evidence="2">
    <location>
        <position position="1"/>
    </location>
</feature>
<organism evidence="2 3">
    <name type="scientific">Didymodactylos carnosus</name>
    <dbReference type="NCBI Taxonomy" id="1234261"/>
    <lineage>
        <taxon>Eukaryota</taxon>
        <taxon>Metazoa</taxon>
        <taxon>Spiralia</taxon>
        <taxon>Gnathifera</taxon>
        <taxon>Rotifera</taxon>
        <taxon>Eurotatoria</taxon>
        <taxon>Bdelloidea</taxon>
        <taxon>Philodinida</taxon>
        <taxon>Philodinidae</taxon>
        <taxon>Didymodactylos</taxon>
    </lineage>
</organism>
<accession>A0A8S2Y215</accession>
<evidence type="ECO:0000313" key="3">
    <source>
        <dbReference type="Proteomes" id="UP000682733"/>
    </source>
</evidence>
<feature type="transmembrane region" description="Helical" evidence="1">
    <location>
        <begin position="12"/>
        <end position="33"/>
    </location>
</feature>
<gene>
    <name evidence="2" type="ORF">TMI583_LOCUS48983</name>
</gene>
<evidence type="ECO:0000256" key="1">
    <source>
        <dbReference type="SAM" id="Phobius"/>
    </source>
</evidence>
<reference evidence="2" key="1">
    <citation type="submission" date="2021-02" db="EMBL/GenBank/DDBJ databases">
        <authorList>
            <person name="Nowell W R."/>
        </authorList>
    </citation>
    <scope>NUCLEOTIDE SEQUENCE</scope>
</reference>